<name>A0ABQ1VLM1_9RHOB</name>
<accession>A0ABQ1VLM1</accession>
<protein>
    <submittedName>
        <fullName evidence="1">Uncharacterized protein</fullName>
    </submittedName>
</protein>
<sequence>MPNVKIYIDETCYDALRPAVSGLLPELRAMLCDGLEVAPAACQFAVLPVLALPDQPGINVELNVMPRPSRTRDRLEQVGREMRDALSRISRLTVAVRIAQLDAATYLALK</sequence>
<gene>
    <name evidence="1" type="ORF">GCM10011402_29200</name>
</gene>
<reference evidence="2" key="1">
    <citation type="journal article" date="2019" name="Int. J. Syst. Evol. Microbiol.">
        <title>The Global Catalogue of Microorganisms (GCM) 10K type strain sequencing project: providing services to taxonomists for standard genome sequencing and annotation.</title>
        <authorList>
            <consortium name="The Broad Institute Genomics Platform"/>
            <consortium name="The Broad Institute Genome Sequencing Center for Infectious Disease"/>
            <person name="Wu L."/>
            <person name="Ma J."/>
        </authorList>
    </citation>
    <scope>NUCLEOTIDE SEQUENCE [LARGE SCALE GENOMIC DNA]</scope>
    <source>
        <strain evidence="2">CGMCC 1.15419</strain>
    </source>
</reference>
<keyword evidence="2" id="KW-1185">Reference proteome</keyword>
<dbReference type="EMBL" id="BMIV01000011">
    <property type="protein sequence ID" value="GGF74684.1"/>
    <property type="molecule type" value="Genomic_DNA"/>
</dbReference>
<organism evidence="1 2">
    <name type="scientific">Paracoccus acridae</name>
    <dbReference type="NCBI Taxonomy" id="1795310"/>
    <lineage>
        <taxon>Bacteria</taxon>
        <taxon>Pseudomonadati</taxon>
        <taxon>Pseudomonadota</taxon>
        <taxon>Alphaproteobacteria</taxon>
        <taxon>Rhodobacterales</taxon>
        <taxon>Paracoccaceae</taxon>
        <taxon>Paracoccus</taxon>
    </lineage>
</organism>
<comment type="caution">
    <text evidence="1">The sequence shown here is derived from an EMBL/GenBank/DDBJ whole genome shotgun (WGS) entry which is preliminary data.</text>
</comment>
<evidence type="ECO:0000313" key="2">
    <source>
        <dbReference type="Proteomes" id="UP000640509"/>
    </source>
</evidence>
<dbReference type="Proteomes" id="UP000640509">
    <property type="component" value="Unassembled WGS sequence"/>
</dbReference>
<dbReference type="RefSeq" id="WP_188715904.1">
    <property type="nucleotide sequence ID" value="NZ_BMIV01000011.1"/>
</dbReference>
<proteinExistence type="predicted"/>
<evidence type="ECO:0000313" key="1">
    <source>
        <dbReference type="EMBL" id="GGF74684.1"/>
    </source>
</evidence>